<gene>
    <name evidence="2" type="ORF">GM1_016_00500</name>
</gene>
<dbReference type="eggNOG" id="COG3226">
    <property type="taxonomic scope" value="Bacteria"/>
</dbReference>
<dbReference type="EMBL" id="BAOP01000016">
    <property type="protein sequence ID" value="GAC80289.1"/>
    <property type="molecule type" value="Genomic_DNA"/>
</dbReference>
<dbReference type="Gene3D" id="1.10.357.10">
    <property type="entry name" value="Tetracycline Repressor, domain 2"/>
    <property type="match status" value="1"/>
</dbReference>
<sequence>MADVPDLTRRDAICDAALDLAADGGNRAVTHSGVDRLLELPAGSTSYYFRTRRALLDGAIGRLTEDSRTAFARLDPADPAETIGAYLHSLVTARSRDVRARFALASDTSHDHQLRDDLARCLFSHDGAVALFASTGSPAPAADAADLLVFCEGVAASHLFGATPTPADLTAAVRRRFRL</sequence>
<dbReference type="InterPro" id="IPR009057">
    <property type="entry name" value="Homeodomain-like_sf"/>
</dbReference>
<dbReference type="SUPFAM" id="SSF46689">
    <property type="entry name" value="Homeodomain-like"/>
    <property type="match status" value="1"/>
</dbReference>
<reference evidence="2 3" key="1">
    <citation type="submission" date="2013-02" db="EMBL/GenBank/DDBJ databases">
        <title>Whole genome shotgun sequence of Gordonia malaquae NBRC 108250.</title>
        <authorList>
            <person name="Yoshida I."/>
            <person name="Hosoyama A."/>
            <person name="Tsuchikane K."/>
            <person name="Ando Y."/>
            <person name="Baba S."/>
            <person name="Ohji S."/>
            <person name="Hamada M."/>
            <person name="Tamura T."/>
            <person name="Yamazoe A."/>
            <person name="Yamazaki S."/>
            <person name="Fujita N."/>
        </authorList>
    </citation>
    <scope>NUCLEOTIDE SEQUENCE [LARGE SCALE GENOMIC DNA]</scope>
    <source>
        <strain evidence="2 3">NBRC 108250</strain>
    </source>
</reference>
<dbReference type="OrthoDB" id="7506349at2"/>
<dbReference type="Proteomes" id="UP000035009">
    <property type="component" value="Unassembled WGS sequence"/>
</dbReference>
<name>M3VFQ4_GORML</name>
<accession>M3VFQ4</accession>
<evidence type="ECO:0000313" key="3">
    <source>
        <dbReference type="Proteomes" id="UP000035009"/>
    </source>
</evidence>
<evidence type="ECO:0000313" key="2">
    <source>
        <dbReference type="EMBL" id="GAC80289.1"/>
    </source>
</evidence>
<organism evidence="2 3">
    <name type="scientific">Gordonia malaquae NBRC 108250</name>
    <dbReference type="NCBI Taxonomy" id="1223542"/>
    <lineage>
        <taxon>Bacteria</taxon>
        <taxon>Bacillati</taxon>
        <taxon>Actinomycetota</taxon>
        <taxon>Actinomycetes</taxon>
        <taxon>Mycobacteriales</taxon>
        <taxon>Gordoniaceae</taxon>
        <taxon>Gordonia</taxon>
    </lineage>
</organism>
<dbReference type="RefSeq" id="WP_008379243.1">
    <property type="nucleotide sequence ID" value="NZ_BAOP01000016.1"/>
</dbReference>
<proteinExistence type="predicted"/>
<feature type="domain" description="Tetracyclin repressor-like C-terminal group 31" evidence="1">
    <location>
        <begin position="75"/>
        <end position="175"/>
    </location>
</feature>
<dbReference type="STRING" id="410332.SAMN04488550_2013"/>
<protein>
    <submittedName>
        <fullName evidence="2">Putative TetR family transcriptional regulator</fullName>
    </submittedName>
</protein>
<evidence type="ECO:0000259" key="1">
    <source>
        <dbReference type="Pfam" id="PF17940"/>
    </source>
</evidence>
<dbReference type="Pfam" id="PF17940">
    <property type="entry name" value="TetR_C_31"/>
    <property type="match status" value="1"/>
</dbReference>
<comment type="caution">
    <text evidence="2">The sequence shown here is derived from an EMBL/GenBank/DDBJ whole genome shotgun (WGS) entry which is preliminary data.</text>
</comment>
<dbReference type="AlphaFoldDB" id="M3VFQ4"/>
<keyword evidence="3" id="KW-1185">Reference proteome</keyword>
<dbReference type="InterPro" id="IPR041583">
    <property type="entry name" value="TetR_C_31"/>
</dbReference>